<reference evidence="4 5" key="2">
    <citation type="submission" date="2020-07" db="EMBL/GenBank/DDBJ databases">
        <title>Genome of starter culture bacteria Kocuria salsicia reveals its technological properties and safety for usage in meat industry.</title>
        <authorList>
            <person name="Michael M."/>
            <person name="Konstantin K."/>
            <person name="Evgenii K."/>
            <person name="Galina S."/>
            <person name="Oksana K."/>
            <person name="Andrei L."/>
        </authorList>
    </citation>
    <scope>NUCLEOTIDE SEQUENCE [LARGE SCALE GENOMIC DNA]</scope>
    <source>
        <strain evidence="4 5">80</strain>
    </source>
</reference>
<feature type="domain" description="MobA-like NTP transferase" evidence="3">
    <location>
        <begin position="51"/>
        <end position="212"/>
    </location>
</feature>
<dbReference type="KEGG" id="kvr:CIB50_0001049"/>
<dbReference type="PANTHER" id="PTHR19136:SF81">
    <property type="entry name" value="MOLYBDENUM COFACTOR GUANYLYLTRANSFERASE"/>
    <property type="match status" value="1"/>
</dbReference>
<dbReference type="Pfam" id="PF12804">
    <property type="entry name" value="NTP_transf_3"/>
    <property type="match status" value="1"/>
</dbReference>
<keyword evidence="5" id="KW-1185">Reference proteome</keyword>
<protein>
    <submittedName>
        <fullName evidence="4">Molybdenum cofactor guanylyltransferase</fullName>
        <ecNumber evidence="4">2.7.7.77</ecNumber>
    </submittedName>
</protein>
<dbReference type="AlphaFoldDB" id="A0A7D7KYI1"/>
<dbReference type="InterPro" id="IPR025877">
    <property type="entry name" value="MobA-like_NTP_Trfase"/>
</dbReference>
<evidence type="ECO:0000256" key="2">
    <source>
        <dbReference type="SAM" id="MobiDB-lite"/>
    </source>
</evidence>
<evidence type="ECO:0000313" key="4">
    <source>
        <dbReference type="EMBL" id="QMS56345.1"/>
    </source>
</evidence>
<dbReference type="RefSeq" id="WP_258924213.1">
    <property type="nucleotide sequence ID" value="NZ_CP059343.1"/>
</dbReference>
<feature type="region of interest" description="Disordered" evidence="2">
    <location>
        <begin position="1"/>
        <end position="38"/>
    </location>
</feature>
<dbReference type="Proteomes" id="UP000216825">
    <property type="component" value="Chromosome"/>
</dbReference>
<gene>
    <name evidence="4" type="primary">mobA_2</name>
    <name evidence="4" type="ORF">CIB50_0001049</name>
</gene>
<evidence type="ECO:0000256" key="1">
    <source>
        <dbReference type="ARBA" id="ARBA00022679"/>
    </source>
</evidence>
<dbReference type="Gene3D" id="3.90.550.10">
    <property type="entry name" value="Spore Coat Polysaccharide Biosynthesis Protein SpsA, Chain A"/>
    <property type="match status" value="1"/>
</dbReference>
<organism evidence="4 5">
    <name type="scientific">Kocuria varians</name>
    <name type="common">Micrococcus varians</name>
    <dbReference type="NCBI Taxonomy" id="1272"/>
    <lineage>
        <taxon>Bacteria</taxon>
        <taxon>Bacillati</taxon>
        <taxon>Actinomycetota</taxon>
        <taxon>Actinomycetes</taxon>
        <taxon>Micrococcales</taxon>
        <taxon>Micrococcaceae</taxon>
        <taxon>Kocuria</taxon>
    </lineage>
</organism>
<feature type="compositionally biased region" description="Basic and acidic residues" evidence="2">
    <location>
        <begin position="17"/>
        <end position="26"/>
    </location>
</feature>
<evidence type="ECO:0000313" key="5">
    <source>
        <dbReference type="Proteomes" id="UP000216825"/>
    </source>
</evidence>
<keyword evidence="1 4" id="KW-0808">Transferase</keyword>
<evidence type="ECO:0000259" key="3">
    <source>
        <dbReference type="Pfam" id="PF12804"/>
    </source>
</evidence>
<dbReference type="EC" id="2.7.7.77" evidence="4"/>
<name>A0A7D7KYI1_KOCVA</name>
<reference evidence="5" key="1">
    <citation type="submission" date="2017-08" db="EMBL/GenBank/DDBJ databases">
        <title>Draft Genome Sequence of Kocuria varians 80.</title>
        <authorList>
            <person name="Minaev M."/>
            <person name="Kurbakov K.A."/>
            <person name="Solodovnikova G.I."/>
            <person name="Kuznetsova O.A."/>
            <person name="Lisitsyn A.B."/>
        </authorList>
    </citation>
    <scope>NUCLEOTIDE SEQUENCE [LARGE SCALE GENOMIC DNA]</scope>
    <source>
        <strain evidence="5">80</strain>
    </source>
</reference>
<dbReference type="PANTHER" id="PTHR19136">
    <property type="entry name" value="MOLYBDENUM COFACTOR GUANYLYLTRANSFERASE"/>
    <property type="match status" value="1"/>
</dbReference>
<dbReference type="GO" id="GO:0061603">
    <property type="term" value="F:molybdenum cofactor guanylyltransferase activity"/>
    <property type="evidence" value="ECO:0007669"/>
    <property type="project" value="UniProtKB-EC"/>
</dbReference>
<accession>A0A7D7KYI1</accession>
<keyword evidence="4" id="KW-0548">Nucleotidyltransferase</keyword>
<proteinExistence type="predicted"/>
<dbReference type="SUPFAM" id="SSF53448">
    <property type="entry name" value="Nucleotide-diphospho-sugar transferases"/>
    <property type="match status" value="1"/>
</dbReference>
<sequence length="240" mass="24638">MVTPGSGSVPGSLPDPASERAWHDAADAGTGDDGAADSAPGVEILTRFDSIVVAGGRSSRLGGTPKAGLPLRGSTLLAHTVESVRPFGTVVVVGPEDQPLPEDVLRTREDPPFSGPAAAIAAGAASLSPVAARAAWTAVLACDMPFVDRALPALCAEAARAASSTSSSDGMIAVSAEGRRENLAVLVRTEALDRALDAAPTTDAPVRSVWRHLDLTETPVPEDSTADVDTWDDVHRLDLH</sequence>
<dbReference type="InterPro" id="IPR029044">
    <property type="entry name" value="Nucleotide-diphossugar_trans"/>
</dbReference>
<dbReference type="EMBL" id="CP059343">
    <property type="protein sequence ID" value="QMS56345.1"/>
    <property type="molecule type" value="Genomic_DNA"/>
</dbReference>